<keyword evidence="1" id="KW-0732">Signal</keyword>
<feature type="chain" id="PRO_5043632541" evidence="1">
    <location>
        <begin position="32"/>
        <end position="302"/>
    </location>
</feature>
<feature type="signal peptide" evidence="1">
    <location>
        <begin position="1"/>
        <end position="31"/>
    </location>
</feature>
<gene>
    <name evidence="2" type="ORF">DM48_1724</name>
</gene>
<name>A0AAW3F0U3_BURGA</name>
<dbReference type="SUPFAM" id="SSF69304">
    <property type="entry name" value="Tricorn protease N-terminal domain"/>
    <property type="match status" value="1"/>
</dbReference>
<protein>
    <submittedName>
        <fullName evidence="2">Uncharacterized protein</fullName>
    </submittedName>
</protein>
<dbReference type="AlphaFoldDB" id="A0AAW3F0U3"/>
<organism evidence="2 3">
    <name type="scientific">Burkholderia gladioli</name>
    <name type="common">Pseudomonas marginata</name>
    <name type="synonym">Phytomonas marginata</name>
    <dbReference type="NCBI Taxonomy" id="28095"/>
    <lineage>
        <taxon>Bacteria</taxon>
        <taxon>Pseudomonadati</taxon>
        <taxon>Pseudomonadota</taxon>
        <taxon>Betaproteobacteria</taxon>
        <taxon>Burkholderiales</taxon>
        <taxon>Burkholderiaceae</taxon>
        <taxon>Burkholderia</taxon>
    </lineage>
</organism>
<dbReference type="EMBL" id="JPGG01000016">
    <property type="protein sequence ID" value="KGC13501.1"/>
    <property type="molecule type" value="Genomic_DNA"/>
</dbReference>
<sequence length="302" mass="31848">MRIPESRHALAPALSMLLAGCLLGAAVPASAAKPLLTVRVDASTTATVTRADGNHVLVRLSPDNTTQKLEVGVSDEDGNTQYGSGDYNFDGHQDLAFSATLGMVNERYQVYLFDAASRRFVPLGLAPGSDKLGNCGDLTNLDAKPAEHTLYSSCRSGPIWYTDAYRYRADGVLYLYQASRELPQEVQDLVDGKPDDGPASLLVSHDASGKVIGRTPQAYGGGEASITVAVPKLALHDGPHEGPTRRYVVAGNKLALVGANDAMTWLQVRFSNPRAGAIVGWIKVSEASAPAQAAAASGTTQP</sequence>
<reference evidence="2 3" key="1">
    <citation type="submission" date="2014-04" db="EMBL/GenBank/DDBJ databases">
        <authorList>
            <person name="Bishop-Lilly K.A."/>
            <person name="Broomall S.M."/>
            <person name="Chain P.S."/>
            <person name="Chertkov O."/>
            <person name="Coyne S.R."/>
            <person name="Daligault H.E."/>
            <person name="Davenport K.W."/>
            <person name="Erkkila T."/>
            <person name="Frey K.G."/>
            <person name="Gibbons H.S."/>
            <person name="Gu W."/>
            <person name="Jaissle J."/>
            <person name="Johnson S.L."/>
            <person name="Koroleva G.I."/>
            <person name="Ladner J.T."/>
            <person name="Lo C.-C."/>
            <person name="Minogue T.D."/>
            <person name="Munk C."/>
            <person name="Palacios G.F."/>
            <person name="Redden C.L."/>
            <person name="Rosenzweig C.N."/>
            <person name="Scholz M.B."/>
            <person name="Teshima H."/>
            <person name="Xu Y."/>
        </authorList>
    </citation>
    <scope>NUCLEOTIDE SEQUENCE [LARGE SCALE GENOMIC DNA]</scope>
    <source>
        <strain evidence="3">gladioli</strain>
    </source>
</reference>
<dbReference type="NCBIfam" id="NF047539">
    <property type="entry name" value="XAC2610_fam"/>
    <property type="match status" value="1"/>
</dbReference>
<evidence type="ECO:0000313" key="3">
    <source>
        <dbReference type="Proteomes" id="UP000029590"/>
    </source>
</evidence>
<accession>A0AAW3F0U3</accession>
<dbReference type="InterPro" id="IPR058087">
    <property type="entry name" value="XAC2610_dom"/>
</dbReference>
<dbReference type="PROSITE" id="PS51257">
    <property type="entry name" value="PROKAR_LIPOPROTEIN"/>
    <property type="match status" value="1"/>
</dbReference>
<comment type="caution">
    <text evidence="2">The sequence shown here is derived from an EMBL/GenBank/DDBJ whole genome shotgun (WGS) entry which is preliminary data.</text>
</comment>
<dbReference type="KEGG" id="bgo:BM43_6040"/>
<proteinExistence type="predicted"/>
<evidence type="ECO:0000256" key="1">
    <source>
        <dbReference type="SAM" id="SignalP"/>
    </source>
</evidence>
<dbReference type="Proteomes" id="UP000029590">
    <property type="component" value="Unassembled WGS sequence"/>
</dbReference>
<evidence type="ECO:0000313" key="2">
    <source>
        <dbReference type="EMBL" id="KGC13501.1"/>
    </source>
</evidence>
<dbReference type="RefSeq" id="WP_052409101.1">
    <property type="nucleotide sequence ID" value="NZ_CADEVY010000001.1"/>
</dbReference>